<dbReference type="InterPro" id="IPR003439">
    <property type="entry name" value="ABC_transporter-like_ATP-bd"/>
</dbReference>
<comment type="subcellular location">
    <subcellularLocation>
        <location evidence="1">Membrane</location>
        <topology evidence="1">Multi-pass membrane protein</topology>
    </subcellularLocation>
</comment>
<evidence type="ECO:0000256" key="6">
    <source>
        <dbReference type="ARBA" id="ARBA00022840"/>
    </source>
</evidence>
<dbReference type="AlphaFoldDB" id="A0A453KPB9"/>
<keyword evidence="3" id="KW-0813">Transport</keyword>
<evidence type="ECO:0000256" key="5">
    <source>
        <dbReference type="ARBA" id="ARBA00022741"/>
    </source>
</evidence>
<reference evidence="10" key="4">
    <citation type="submission" date="2019-03" db="UniProtKB">
        <authorList>
            <consortium name="EnsemblPlants"/>
        </authorList>
    </citation>
    <scope>IDENTIFICATION</scope>
</reference>
<reference evidence="10" key="3">
    <citation type="journal article" date="2017" name="Nature">
        <title>Genome sequence of the progenitor of the wheat D genome Aegilops tauschii.</title>
        <authorList>
            <person name="Luo M.C."/>
            <person name="Gu Y.Q."/>
            <person name="Puiu D."/>
            <person name="Wang H."/>
            <person name="Twardziok S.O."/>
            <person name="Deal K.R."/>
            <person name="Huo N."/>
            <person name="Zhu T."/>
            <person name="Wang L."/>
            <person name="Wang Y."/>
            <person name="McGuire P.E."/>
            <person name="Liu S."/>
            <person name="Long H."/>
            <person name="Ramasamy R.K."/>
            <person name="Rodriguez J.C."/>
            <person name="Van S.L."/>
            <person name="Yuan L."/>
            <person name="Wang Z."/>
            <person name="Xia Z."/>
            <person name="Xiao L."/>
            <person name="Anderson O.D."/>
            <person name="Ouyang S."/>
            <person name="Liang Y."/>
            <person name="Zimin A.V."/>
            <person name="Pertea G."/>
            <person name="Qi P."/>
            <person name="Bennetzen J.L."/>
            <person name="Dai X."/>
            <person name="Dawson M.W."/>
            <person name="Muller H.G."/>
            <person name="Kugler K."/>
            <person name="Rivarola-Duarte L."/>
            <person name="Spannagl M."/>
            <person name="Mayer K.F.X."/>
            <person name="Lu F.H."/>
            <person name="Bevan M.W."/>
            <person name="Leroy P."/>
            <person name="Li P."/>
            <person name="You F.M."/>
            <person name="Sun Q."/>
            <person name="Liu Z."/>
            <person name="Lyons E."/>
            <person name="Wicker T."/>
            <person name="Salzberg S.L."/>
            <person name="Devos K.M."/>
            <person name="Dvorak J."/>
        </authorList>
    </citation>
    <scope>NUCLEOTIDE SEQUENCE [LARGE SCALE GENOMIC DNA]</scope>
    <source>
        <strain evidence="10">cv. AL8/78</strain>
    </source>
</reference>
<dbReference type="EnsemblPlants" id="AET5Gv20470600.44">
    <property type="protein sequence ID" value="AET5Gv20470600.44"/>
    <property type="gene ID" value="AET5Gv20470600"/>
</dbReference>
<keyword evidence="6" id="KW-0067">ATP-binding</keyword>
<dbReference type="Pfam" id="PF24526">
    <property type="entry name" value="ABCA12_C"/>
    <property type="match status" value="1"/>
</dbReference>
<keyword evidence="7" id="KW-1133">Transmembrane helix</keyword>
<proteinExistence type="inferred from homology"/>
<dbReference type="GO" id="GO:0005524">
    <property type="term" value="F:ATP binding"/>
    <property type="evidence" value="ECO:0007669"/>
    <property type="project" value="UniProtKB-KW"/>
</dbReference>
<dbReference type="PANTHER" id="PTHR19229">
    <property type="entry name" value="ATP-BINDING CASSETTE TRANSPORTER SUBFAMILY A ABCA"/>
    <property type="match status" value="1"/>
</dbReference>
<keyword evidence="11" id="KW-1185">Reference proteome</keyword>
<dbReference type="SMART" id="SM00382">
    <property type="entry name" value="AAA"/>
    <property type="match status" value="1"/>
</dbReference>
<reference evidence="11" key="1">
    <citation type="journal article" date="2014" name="Science">
        <title>Ancient hybridizations among the ancestral genomes of bread wheat.</title>
        <authorList>
            <consortium name="International Wheat Genome Sequencing Consortium,"/>
            <person name="Marcussen T."/>
            <person name="Sandve S.R."/>
            <person name="Heier L."/>
            <person name="Spannagl M."/>
            <person name="Pfeifer M."/>
            <person name="Jakobsen K.S."/>
            <person name="Wulff B.B."/>
            <person name="Steuernagel B."/>
            <person name="Mayer K.F."/>
            <person name="Olsen O.A."/>
        </authorList>
    </citation>
    <scope>NUCLEOTIDE SEQUENCE [LARGE SCALE GENOMIC DNA]</scope>
    <source>
        <strain evidence="11">cv. AL8/78</strain>
    </source>
</reference>
<dbReference type="InterPro" id="IPR027417">
    <property type="entry name" value="P-loop_NTPase"/>
</dbReference>
<evidence type="ECO:0000256" key="1">
    <source>
        <dbReference type="ARBA" id="ARBA00004141"/>
    </source>
</evidence>
<evidence type="ECO:0000256" key="8">
    <source>
        <dbReference type="ARBA" id="ARBA00023136"/>
    </source>
</evidence>
<keyword evidence="4" id="KW-0812">Transmembrane</keyword>
<evidence type="ECO:0000256" key="4">
    <source>
        <dbReference type="ARBA" id="ARBA00022692"/>
    </source>
</evidence>
<organism evidence="10 11">
    <name type="scientific">Aegilops tauschii subsp. strangulata</name>
    <name type="common">Goatgrass</name>
    <dbReference type="NCBI Taxonomy" id="200361"/>
    <lineage>
        <taxon>Eukaryota</taxon>
        <taxon>Viridiplantae</taxon>
        <taxon>Streptophyta</taxon>
        <taxon>Embryophyta</taxon>
        <taxon>Tracheophyta</taxon>
        <taxon>Spermatophyta</taxon>
        <taxon>Magnoliopsida</taxon>
        <taxon>Liliopsida</taxon>
        <taxon>Poales</taxon>
        <taxon>Poaceae</taxon>
        <taxon>BOP clade</taxon>
        <taxon>Pooideae</taxon>
        <taxon>Triticodae</taxon>
        <taxon>Triticeae</taxon>
        <taxon>Triticinae</taxon>
        <taxon>Aegilops</taxon>
    </lineage>
</organism>
<evidence type="ECO:0000256" key="3">
    <source>
        <dbReference type="ARBA" id="ARBA00022448"/>
    </source>
</evidence>
<evidence type="ECO:0000256" key="7">
    <source>
        <dbReference type="ARBA" id="ARBA00022989"/>
    </source>
</evidence>
<dbReference type="Gene3D" id="3.40.50.300">
    <property type="entry name" value="P-loop containing nucleotide triphosphate hydrolases"/>
    <property type="match status" value="1"/>
</dbReference>
<dbReference type="GO" id="GO:0016887">
    <property type="term" value="F:ATP hydrolysis activity"/>
    <property type="evidence" value="ECO:0007669"/>
    <property type="project" value="InterPro"/>
</dbReference>
<dbReference type="GO" id="GO:0005319">
    <property type="term" value="F:lipid transporter activity"/>
    <property type="evidence" value="ECO:0007669"/>
    <property type="project" value="TreeGrafter"/>
</dbReference>
<reference evidence="11" key="2">
    <citation type="journal article" date="2017" name="Nat. Plants">
        <title>The Aegilops tauschii genome reveals multiple impacts of transposons.</title>
        <authorList>
            <person name="Zhao G."/>
            <person name="Zou C."/>
            <person name="Li K."/>
            <person name="Wang K."/>
            <person name="Li T."/>
            <person name="Gao L."/>
            <person name="Zhang X."/>
            <person name="Wang H."/>
            <person name="Yang Z."/>
            <person name="Liu X."/>
            <person name="Jiang W."/>
            <person name="Mao L."/>
            <person name="Kong X."/>
            <person name="Jiao Y."/>
            <person name="Jia J."/>
        </authorList>
    </citation>
    <scope>NUCLEOTIDE SEQUENCE [LARGE SCALE GENOMIC DNA]</scope>
    <source>
        <strain evidence="11">cv. AL8/78</strain>
    </source>
</reference>
<protein>
    <recommendedName>
        <fullName evidence="9">ABC transporter domain-containing protein</fullName>
    </recommendedName>
</protein>
<dbReference type="FunFam" id="3.40.50.300:FF:000665">
    <property type="entry name" value="ABC transporter A family member 2"/>
    <property type="match status" value="1"/>
</dbReference>
<keyword evidence="5" id="KW-0547">Nucleotide-binding</keyword>
<dbReference type="GO" id="GO:0140359">
    <property type="term" value="F:ABC-type transporter activity"/>
    <property type="evidence" value="ECO:0007669"/>
    <property type="project" value="InterPro"/>
</dbReference>
<dbReference type="GO" id="GO:0016020">
    <property type="term" value="C:membrane"/>
    <property type="evidence" value="ECO:0007669"/>
    <property type="project" value="UniProtKB-SubCell"/>
</dbReference>
<dbReference type="Pfam" id="PF00005">
    <property type="entry name" value="ABC_tran"/>
    <property type="match status" value="1"/>
</dbReference>
<sequence>VVEQLLMDSNANQAIICDNLRKVYPGKDGNPDKLAVRGLSLALPKGQCFGMLGPNGAGKTSFISMMVGLTKPTSGTAYAHGMDIRMDMDDIYTNMGVCPQHDLLWETLTGKEHLFFYARLKNLKGAALVKAVNDSLKSVTLFHGGVGDKQVGKYSGGMKRRLSVAISLIGDPKVVYMDEPSTGLDPASRNNLWNIVKEAKRNRAIILTTHSMEEAEVLCDRLGIFVDGEFQCLGNPKEVYISFLNLKYYCSNTSKIIYHCNAIQLKARYGGAYIFTVTTPPEQESEIEQLVHRLSPSANKIYNLSGTQKFELPKQEVRIADVFHAVERAKSRLSIHAWGLVDTTLEDVFIKVAKGAPVFNDVA</sequence>
<dbReference type="Gramene" id="AET5Gv20470600.44">
    <property type="protein sequence ID" value="AET5Gv20470600.44"/>
    <property type="gene ID" value="AET5Gv20470600"/>
</dbReference>
<dbReference type="CDD" id="cd03263">
    <property type="entry name" value="ABC_subfamily_A"/>
    <property type="match status" value="1"/>
</dbReference>
<dbReference type="PROSITE" id="PS50893">
    <property type="entry name" value="ABC_TRANSPORTER_2"/>
    <property type="match status" value="1"/>
</dbReference>
<dbReference type="SUPFAM" id="SSF52540">
    <property type="entry name" value="P-loop containing nucleoside triphosphate hydrolases"/>
    <property type="match status" value="1"/>
</dbReference>
<dbReference type="PROSITE" id="PS00211">
    <property type="entry name" value="ABC_TRANSPORTER_1"/>
    <property type="match status" value="1"/>
</dbReference>
<evidence type="ECO:0000256" key="2">
    <source>
        <dbReference type="ARBA" id="ARBA00008526"/>
    </source>
</evidence>
<dbReference type="InterPro" id="IPR017871">
    <property type="entry name" value="ABC_transporter-like_CS"/>
</dbReference>
<dbReference type="PANTHER" id="PTHR19229:SF154">
    <property type="entry name" value="ABC TRANSPORTER A FAMILY MEMBER 3-RELATED"/>
    <property type="match status" value="1"/>
</dbReference>
<accession>A0A453KPB9</accession>
<evidence type="ECO:0000313" key="10">
    <source>
        <dbReference type="EnsemblPlants" id="AET5Gv20470600.44"/>
    </source>
</evidence>
<comment type="similarity">
    <text evidence="2">Belongs to the ABC transporter superfamily. ABCA family. CPR flippase (TC 3.A.1.211) subfamily.</text>
</comment>
<dbReference type="Proteomes" id="UP000015105">
    <property type="component" value="Chromosome 5D"/>
</dbReference>
<dbReference type="InterPro" id="IPR026082">
    <property type="entry name" value="ABCA"/>
</dbReference>
<reference evidence="10" key="5">
    <citation type="journal article" date="2021" name="G3 (Bethesda)">
        <title>Aegilops tauschii genome assembly Aet v5.0 features greater sequence contiguity and improved annotation.</title>
        <authorList>
            <person name="Wang L."/>
            <person name="Zhu T."/>
            <person name="Rodriguez J.C."/>
            <person name="Deal K.R."/>
            <person name="Dubcovsky J."/>
            <person name="McGuire P.E."/>
            <person name="Lux T."/>
            <person name="Spannagl M."/>
            <person name="Mayer K.F.X."/>
            <person name="Baldrich P."/>
            <person name="Meyers B.C."/>
            <person name="Huo N."/>
            <person name="Gu Y.Q."/>
            <person name="Zhou H."/>
            <person name="Devos K.M."/>
            <person name="Bennetzen J.L."/>
            <person name="Unver T."/>
            <person name="Budak H."/>
            <person name="Gulick P.J."/>
            <person name="Galiba G."/>
            <person name="Kalapos B."/>
            <person name="Nelson D.R."/>
            <person name="Li P."/>
            <person name="You F.M."/>
            <person name="Luo M.C."/>
            <person name="Dvorak J."/>
        </authorList>
    </citation>
    <scope>NUCLEOTIDE SEQUENCE [LARGE SCALE GENOMIC DNA]</scope>
    <source>
        <strain evidence="10">cv. AL8/78</strain>
    </source>
</reference>
<feature type="domain" description="ABC transporter" evidence="9">
    <location>
        <begin position="15"/>
        <end position="252"/>
    </location>
</feature>
<keyword evidence="8" id="KW-0472">Membrane</keyword>
<evidence type="ECO:0000259" key="9">
    <source>
        <dbReference type="PROSITE" id="PS50893"/>
    </source>
</evidence>
<evidence type="ECO:0000313" key="11">
    <source>
        <dbReference type="Proteomes" id="UP000015105"/>
    </source>
</evidence>
<dbReference type="InterPro" id="IPR003593">
    <property type="entry name" value="AAA+_ATPase"/>
</dbReference>
<name>A0A453KPB9_AEGTS</name>